<name>A0A8S5RG09_9VIRU</name>
<dbReference type="EMBL" id="BK059103">
    <property type="protein sequence ID" value="DAE30303.1"/>
    <property type="molecule type" value="Genomic_DNA"/>
</dbReference>
<accession>A0A8S5RG09</accession>
<sequence>MQANTELKTAVKRKNAKKPIYIEKMSDINSTNRYAGFQPSKSIYILYHTYNFCIWKAFQPDFKNRTWKNGPRTDTESAPVRTPSPIFLILSLY</sequence>
<organism evidence="1">
    <name type="scientific">virus sp. ct5rm7</name>
    <dbReference type="NCBI Taxonomy" id="2827298"/>
    <lineage>
        <taxon>Viruses</taxon>
    </lineage>
</organism>
<evidence type="ECO:0000313" key="1">
    <source>
        <dbReference type="EMBL" id="DAE30303.1"/>
    </source>
</evidence>
<protein>
    <submittedName>
        <fullName evidence="1">Uncharacterized protein</fullName>
    </submittedName>
</protein>
<reference evidence="1" key="1">
    <citation type="journal article" date="2021" name="Proc. Natl. Acad. Sci. U.S.A.">
        <title>A Catalog of Tens of Thousands of Viruses from Human Metagenomes Reveals Hidden Associations with Chronic Diseases.</title>
        <authorList>
            <person name="Tisza M.J."/>
            <person name="Buck C.B."/>
        </authorList>
    </citation>
    <scope>NUCLEOTIDE SEQUENCE</scope>
    <source>
        <strain evidence="1">Ct5rm7</strain>
    </source>
</reference>
<proteinExistence type="predicted"/>